<dbReference type="GO" id="GO:0000398">
    <property type="term" value="P:mRNA splicing, via spliceosome"/>
    <property type="evidence" value="ECO:0007669"/>
    <property type="project" value="TreeGrafter"/>
</dbReference>
<dbReference type="PANTHER" id="PTHR31809">
    <property type="entry name" value="BUD13 HOMOLOG"/>
    <property type="match status" value="1"/>
</dbReference>
<organism evidence="2 3">
    <name type="scientific">Oryctes borbonicus</name>
    <dbReference type="NCBI Taxonomy" id="1629725"/>
    <lineage>
        <taxon>Eukaryota</taxon>
        <taxon>Metazoa</taxon>
        <taxon>Ecdysozoa</taxon>
        <taxon>Arthropoda</taxon>
        <taxon>Hexapoda</taxon>
        <taxon>Insecta</taxon>
        <taxon>Pterygota</taxon>
        <taxon>Neoptera</taxon>
        <taxon>Endopterygota</taxon>
        <taxon>Coleoptera</taxon>
        <taxon>Polyphaga</taxon>
        <taxon>Scarabaeiformia</taxon>
        <taxon>Scarabaeidae</taxon>
        <taxon>Dynastinae</taxon>
        <taxon>Oryctes</taxon>
    </lineage>
</organism>
<dbReference type="InterPro" id="IPR051112">
    <property type="entry name" value="CWC26_splicing_factor"/>
</dbReference>
<reference evidence="2 3" key="1">
    <citation type="submission" date="2015-09" db="EMBL/GenBank/DDBJ databases">
        <title>Draft genome of the scarab beetle Oryctes borbonicus.</title>
        <authorList>
            <person name="Meyer J.M."/>
            <person name="Markov G.V."/>
            <person name="Baskaran P."/>
            <person name="Herrmann M."/>
            <person name="Sommer R.J."/>
            <person name="Roedelsperger C."/>
        </authorList>
    </citation>
    <scope>NUCLEOTIDE SEQUENCE [LARGE SCALE GENOMIC DNA]</scope>
    <source>
        <strain evidence="2">OB123</strain>
        <tissue evidence="2">Whole animal</tissue>
    </source>
</reference>
<evidence type="ECO:0000313" key="3">
    <source>
        <dbReference type="Proteomes" id="UP000051574"/>
    </source>
</evidence>
<feature type="compositionally biased region" description="Basic and acidic residues" evidence="1">
    <location>
        <begin position="204"/>
        <end position="213"/>
    </location>
</feature>
<feature type="non-terminal residue" evidence="2">
    <location>
        <position position="240"/>
    </location>
</feature>
<dbReference type="OrthoDB" id="6022at2759"/>
<dbReference type="PANTHER" id="PTHR31809:SF0">
    <property type="entry name" value="BUD13 HOMOLOG"/>
    <property type="match status" value="1"/>
</dbReference>
<protein>
    <submittedName>
        <fullName evidence="2">Uncharacterized protein</fullName>
    </submittedName>
</protein>
<evidence type="ECO:0000256" key="1">
    <source>
        <dbReference type="SAM" id="MobiDB-lite"/>
    </source>
</evidence>
<feature type="region of interest" description="Disordered" evidence="1">
    <location>
        <begin position="15"/>
        <end position="34"/>
    </location>
</feature>
<sequence>MTTINQKEYLKKYLSLGSEPGKKKKRKKKSTNTSDRVRIIDDNVDIVAFNQAVEEDLYAQNEDAPQIVGVIDDRPLELRISDYRDSDLWKPVGEEHAIEIRNRMQNQTAPVTEKTLNKILDKPESITDKYNDDYSPPRRKVSRFDRRSSSIQRDLKGKGSTDASPKRNIRDNDRSPIGKATTDNDASPPRRDRRHNDASPVRRYQRDTDDVSPIRKNRRGSDNSPSRISKIKSRWSNTIK</sequence>
<feature type="compositionally biased region" description="Basic and acidic residues" evidence="1">
    <location>
        <begin position="120"/>
        <end position="176"/>
    </location>
</feature>
<name>A0A0T6ATP5_9SCAR</name>
<feature type="compositionally biased region" description="Basic and acidic residues" evidence="1">
    <location>
        <begin position="188"/>
        <end position="197"/>
    </location>
</feature>
<keyword evidence="3" id="KW-1185">Reference proteome</keyword>
<dbReference type="GO" id="GO:0070274">
    <property type="term" value="C:RES complex"/>
    <property type="evidence" value="ECO:0007669"/>
    <property type="project" value="TreeGrafter"/>
</dbReference>
<dbReference type="GO" id="GO:0003723">
    <property type="term" value="F:RNA binding"/>
    <property type="evidence" value="ECO:0007669"/>
    <property type="project" value="TreeGrafter"/>
</dbReference>
<dbReference type="AlphaFoldDB" id="A0A0T6ATP5"/>
<accession>A0A0T6ATP5</accession>
<comment type="caution">
    <text evidence="2">The sequence shown here is derived from an EMBL/GenBank/DDBJ whole genome shotgun (WGS) entry which is preliminary data.</text>
</comment>
<dbReference type="Proteomes" id="UP000051574">
    <property type="component" value="Unassembled WGS sequence"/>
</dbReference>
<proteinExistence type="predicted"/>
<feature type="region of interest" description="Disordered" evidence="1">
    <location>
        <begin position="120"/>
        <end position="240"/>
    </location>
</feature>
<dbReference type="EMBL" id="LJIG01022879">
    <property type="protein sequence ID" value="KRT78261.1"/>
    <property type="molecule type" value="Genomic_DNA"/>
</dbReference>
<dbReference type="GO" id="GO:0005684">
    <property type="term" value="C:U2-type spliceosomal complex"/>
    <property type="evidence" value="ECO:0007669"/>
    <property type="project" value="TreeGrafter"/>
</dbReference>
<evidence type="ECO:0000313" key="2">
    <source>
        <dbReference type="EMBL" id="KRT78261.1"/>
    </source>
</evidence>
<gene>
    <name evidence="2" type="ORF">AMK59_7038</name>
</gene>